<evidence type="ECO:0000259" key="3">
    <source>
        <dbReference type="Pfam" id="PF00155"/>
    </source>
</evidence>
<dbReference type="Gene3D" id="3.90.1150.10">
    <property type="entry name" value="Aspartate Aminotransferase, domain 1"/>
    <property type="match status" value="1"/>
</dbReference>
<reference evidence="4 5" key="1">
    <citation type="submission" date="2020-08" db="EMBL/GenBank/DDBJ databases">
        <title>Genomic Encyclopedia of Type Strains, Phase IV (KMG-IV): sequencing the most valuable type-strain genomes for metagenomic binning, comparative biology and taxonomic classification.</title>
        <authorList>
            <person name="Goeker M."/>
        </authorList>
    </citation>
    <scope>NUCLEOTIDE SEQUENCE [LARGE SCALE GENOMIC DNA]</scope>
    <source>
        <strain evidence="4 5">DSM 7465</strain>
    </source>
</reference>
<dbReference type="Pfam" id="PF00155">
    <property type="entry name" value="Aminotran_1_2"/>
    <property type="match status" value="1"/>
</dbReference>
<dbReference type="PANTHER" id="PTHR42885">
    <property type="entry name" value="HISTIDINOL-PHOSPHATE AMINOTRANSFERASE-RELATED"/>
    <property type="match status" value="1"/>
</dbReference>
<dbReference type="Proteomes" id="UP000575068">
    <property type="component" value="Unassembled WGS sequence"/>
</dbReference>
<dbReference type="EMBL" id="JACHOV010000001">
    <property type="protein sequence ID" value="MBB4640120.1"/>
    <property type="molecule type" value="Genomic_DNA"/>
</dbReference>
<evidence type="ECO:0000256" key="2">
    <source>
        <dbReference type="ARBA" id="ARBA00022898"/>
    </source>
</evidence>
<keyword evidence="5" id="KW-1185">Reference proteome</keyword>
<name>A0A840HR81_9SPHN</name>
<comment type="cofactor">
    <cofactor evidence="1">
        <name>pyridoxal 5'-phosphate</name>
        <dbReference type="ChEBI" id="CHEBI:597326"/>
    </cofactor>
</comment>
<dbReference type="CDD" id="cd00609">
    <property type="entry name" value="AAT_like"/>
    <property type="match status" value="1"/>
</dbReference>
<protein>
    <submittedName>
        <fullName evidence="4">Cobalamin biosynthetic protein CobC</fullName>
    </submittedName>
</protein>
<dbReference type="RefSeq" id="WP_184473952.1">
    <property type="nucleotide sequence ID" value="NZ_JACHOV010000001.1"/>
</dbReference>
<comment type="caution">
    <text evidence="4">The sequence shown here is derived from an EMBL/GenBank/DDBJ whole genome shotgun (WGS) entry which is preliminary data.</text>
</comment>
<dbReference type="InterPro" id="IPR015421">
    <property type="entry name" value="PyrdxlP-dep_Trfase_major"/>
</dbReference>
<evidence type="ECO:0000256" key="1">
    <source>
        <dbReference type="ARBA" id="ARBA00001933"/>
    </source>
</evidence>
<dbReference type="InterPro" id="IPR015422">
    <property type="entry name" value="PyrdxlP-dep_Trfase_small"/>
</dbReference>
<dbReference type="SUPFAM" id="SSF53383">
    <property type="entry name" value="PLP-dependent transferases"/>
    <property type="match status" value="1"/>
</dbReference>
<organism evidence="4 5">
    <name type="scientific">Rhizorhapis suberifaciens</name>
    <name type="common">corky root of lettuce</name>
    <dbReference type="NCBI Taxonomy" id="13656"/>
    <lineage>
        <taxon>Bacteria</taxon>
        <taxon>Pseudomonadati</taxon>
        <taxon>Pseudomonadota</taxon>
        <taxon>Alphaproteobacteria</taxon>
        <taxon>Sphingomonadales</taxon>
        <taxon>Sphingomonadaceae</taxon>
        <taxon>Rhizorhapis</taxon>
    </lineage>
</organism>
<proteinExistence type="predicted"/>
<dbReference type="InterPro" id="IPR015424">
    <property type="entry name" value="PyrdxlP-dep_Trfase"/>
</dbReference>
<dbReference type="PANTHER" id="PTHR42885:SF1">
    <property type="entry name" value="THREONINE-PHOSPHATE DECARBOXYLASE"/>
    <property type="match status" value="1"/>
</dbReference>
<evidence type="ECO:0000313" key="4">
    <source>
        <dbReference type="EMBL" id="MBB4640120.1"/>
    </source>
</evidence>
<gene>
    <name evidence="4" type="ORF">HNQ99_000400</name>
</gene>
<feature type="domain" description="Aminotransferase class I/classII large" evidence="3">
    <location>
        <begin position="135"/>
        <end position="319"/>
    </location>
</feature>
<keyword evidence="2" id="KW-0663">Pyridoxal phosphate</keyword>
<sequence length="330" mass="35839">MTRTATPYPYPAELIGHGGRVGVAARHFPAAPSPWMDLSTGVSPWWYPYDNQSQTDQKALPDPEALLRLEAAAGLAFGTSDAAEVVAVPGSDIAIRLLPFILGAQKVRYLAPIYSGHRAAWPNSIPVTPGEAQDSDLLVLCNPNNPDGRIIPPDELRALPCQLIVDEAFADALPECSLAPDRRGAILLRSFGKFFGLAGVRLGFVLADPPLARRLRAVVGDWPVSSAAIAIGTAAYQDLGWHREQRQRLNDASQRLHKLLRRAGLEIVGGTPLFRLARTTDAACLFRHLAQAGILTRPFSDDPSALRFGLPGEEAQWQRLEQALTHWSTA</sequence>
<accession>A0A840HR81</accession>
<dbReference type="GO" id="GO:0030170">
    <property type="term" value="F:pyridoxal phosphate binding"/>
    <property type="evidence" value="ECO:0007669"/>
    <property type="project" value="InterPro"/>
</dbReference>
<dbReference type="Gene3D" id="3.40.640.10">
    <property type="entry name" value="Type I PLP-dependent aspartate aminotransferase-like (Major domain)"/>
    <property type="match status" value="1"/>
</dbReference>
<dbReference type="InterPro" id="IPR004839">
    <property type="entry name" value="Aminotransferase_I/II_large"/>
</dbReference>
<evidence type="ECO:0000313" key="5">
    <source>
        <dbReference type="Proteomes" id="UP000575068"/>
    </source>
</evidence>
<dbReference type="AlphaFoldDB" id="A0A840HR81"/>